<dbReference type="InterPro" id="IPR010420">
    <property type="entry name" value="CASTOR/POLLUX/SYM8_dom"/>
</dbReference>
<evidence type="ECO:0000313" key="9">
    <source>
        <dbReference type="Proteomes" id="UP001438707"/>
    </source>
</evidence>
<feature type="domain" description="CASTOR/POLLUX/SYM8 ion channel conserved" evidence="7">
    <location>
        <begin position="139"/>
        <end position="220"/>
    </location>
</feature>
<dbReference type="Pfam" id="PF06241">
    <property type="entry name" value="Castor_Poll_mid"/>
    <property type="match status" value="1"/>
</dbReference>
<dbReference type="GO" id="GO:0012505">
    <property type="term" value="C:endomembrane system"/>
    <property type="evidence" value="ECO:0007669"/>
    <property type="project" value="UniProtKB-SubCell"/>
</dbReference>
<protein>
    <recommendedName>
        <fullName evidence="7">CASTOR/POLLUX/SYM8 ion channel conserved domain-containing protein</fullName>
    </recommendedName>
</protein>
<organism evidence="8 9">
    <name type="scientific">Apatococcus lobatus</name>
    <dbReference type="NCBI Taxonomy" id="904363"/>
    <lineage>
        <taxon>Eukaryota</taxon>
        <taxon>Viridiplantae</taxon>
        <taxon>Chlorophyta</taxon>
        <taxon>core chlorophytes</taxon>
        <taxon>Trebouxiophyceae</taxon>
        <taxon>Chlorellales</taxon>
        <taxon>Chlorellaceae</taxon>
        <taxon>Apatococcus</taxon>
    </lineage>
</organism>
<proteinExistence type="predicted"/>
<dbReference type="Proteomes" id="UP001438707">
    <property type="component" value="Unassembled WGS sequence"/>
</dbReference>
<evidence type="ECO:0000256" key="3">
    <source>
        <dbReference type="ARBA" id="ARBA00022692"/>
    </source>
</evidence>
<dbReference type="Gene3D" id="3.40.50.720">
    <property type="entry name" value="NAD(P)-binding Rossmann-like Domain"/>
    <property type="match status" value="1"/>
</dbReference>
<dbReference type="AlphaFoldDB" id="A0AAW1S2V9"/>
<keyword evidence="4" id="KW-1133">Transmembrane helix</keyword>
<dbReference type="EMBL" id="JALJOS010000004">
    <property type="protein sequence ID" value="KAK9839991.1"/>
    <property type="molecule type" value="Genomic_DNA"/>
</dbReference>
<evidence type="ECO:0000256" key="6">
    <source>
        <dbReference type="ARBA" id="ARBA00023136"/>
    </source>
</evidence>
<accession>A0AAW1S2V9</accession>
<name>A0AAW1S2V9_9CHLO</name>
<comment type="subcellular location">
    <subcellularLocation>
        <location evidence="1">Endomembrane system</location>
        <topology evidence="1">Multi-pass membrane protein</topology>
    </subcellularLocation>
</comment>
<reference evidence="8 9" key="1">
    <citation type="journal article" date="2024" name="Nat. Commun.">
        <title>Phylogenomics reveals the evolutionary origins of lichenization in chlorophyte algae.</title>
        <authorList>
            <person name="Puginier C."/>
            <person name="Libourel C."/>
            <person name="Otte J."/>
            <person name="Skaloud P."/>
            <person name="Haon M."/>
            <person name="Grisel S."/>
            <person name="Petersen M."/>
            <person name="Berrin J.G."/>
            <person name="Delaux P.M."/>
            <person name="Dal Grande F."/>
            <person name="Keller J."/>
        </authorList>
    </citation>
    <scope>NUCLEOTIDE SEQUENCE [LARGE SCALE GENOMIC DNA]</scope>
    <source>
        <strain evidence="8 9">SAG 2145</strain>
    </source>
</reference>
<evidence type="ECO:0000256" key="4">
    <source>
        <dbReference type="ARBA" id="ARBA00022989"/>
    </source>
</evidence>
<keyword evidence="5" id="KW-0406">Ion transport</keyword>
<gene>
    <name evidence="8" type="ORF">WJX74_001638</name>
</gene>
<keyword evidence="2" id="KW-0813">Transport</keyword>
<dbReference type="PANTHER" id="PTHR31563:SF10">
    <property type="entry name" value="ION CHANNEL POLLUX-RELATED"/>
    <property type="match status" value="1"/>
</dbReference>
<dbReference type="GO" id="GO:0006811">
    <property type="term" value="P:monoatomic ion transport"/>
    <property type="evidence" value="ECO:0007669"/>
    <property type="project" value="UniProtKB-KW"/>
</dbReference>
<dbReference type="InterPro" id="IPR044849">
    <property type="entry name" value="CASTOR/POLLUX/SYM8-like"/>
</dbReference>
<evidence type="ECO:0000256" key="2">
    <source>
        <dbReference type="ARBA" id="ARBA00022448"/>
    </source>
</evidence>
<evidence type="ECO:0000313" key="8">
    <source>
        <dbReference type="EMBL" id="KAK9839991.1"/>
    </source>
</evidence>
<evidence type="ECO:0000256" key="1">
    <source>
        <dbReference type="ARBA" id="ARBA00004127"/>
    </source>
</evidence>
<keyword evidence="3" id="KW-0812">Transmembrane</keyword>
<dbReference type="PANTHER" id="PTHR31563">
    <property type="entry name" value="ION CHANNEL POLLUX-RELATED"/>
    <property type="match status" value="1"/>
</dbReference>
<keyword evidence="6" id="KW-0472">Membrane</keyword>
<evidence type="ECO:0000259" key="7">
    <source>
        <dbReference type="Pfam" id="PF06241"/>
    </source>
</evidence>
<keyword evidence="9" id="KW-1185">Reference proteome</keyword>
<evidence type="ECO:0000256" key="5">
    <source>
        <dbReference type="ARBA" id="ARBA00023065"/>
    </source>
</evidence>
<sequence>MNGGRVIVVLSQRSKLEMEASFRRSIPEGDRHKSQFVFRQGSPLIPDDLRNVSADDAAVVLIVADASRGPEEADAQTLRTAVLLDELDLAGYELEGDMHRHGPIIAEAKTTAALPLMSSYCSKRIVAVPTNQLNARRLARMVRHPVVAEVSKAMLSFNSPSQIYLHRFPELVGVSFGSLNWHFPDGLVLGLMHRRTGDCRIAPNHEELVGPDDELVMMRPTSISEADYRPLMPAQAPASLRSWSPSEYHECSTTLDHGPPIAIRHYDPRVASRLPADMWRRGGSQGMLGDTSPMYILPAEYLQDVEGAQPLLLCGWGETSYMCDLLLELDRGPAALARGCEVTLFSPHSPEEIKACLEETIGTRFWNIRLRPVQGNPLRLRELARLDVRRYKCAIVLCDALWLDPDADDLNGIEVNEKRDFLRLDAMIMMAQLNVRKALESAGHPDINIICEKVAFDGVTRFEDRFRLPLAVTVNFTSHTAKMLLEVAYNPRLLLTYSKITSEARMLVQDSSAFARPGEVLTWAELHARAALVDQVLLGFYEISSVMSGPIHATINPAGDEHSQDLRVWNRGDQRLKLLAFAQATFDHMNLDENDTLLNSVWLAKEWKPDRLKKNWLPDRHLDNQHQRVNKPAVIEENAGPASSPCIGFTK</sequence>
<comment type="caution">
    <text evidence="8">The sequence shown here is derived from an EMBL/GenBank/DDBJ whole genome shotgun (WGS) entry which is preliminary data.</text>
</comment>